<evidence type="ECO:0000259" key="2">
    <source>
        <dbReference type="Pfam" id="PF03432"/>
    </source>
</evidence>
<feature type="region of interest" description="Disordered" evidence="1">
    <location>
        <begin position="294"/>
        <end position="334"/>
    </location>
</feature>
<feature type="domain" description="MobA/VirD2-like nuclease" evidence="2">
    <location>
        <begin position="117"/>
        <end position="213"/>
    </location>
</feature>
<dbReference type="OrthoDB" id="7173932at2"/>
<dbReference type="InterPro" id="IPR005094">
    <property type="entry name" value="Endonuclease_MobA/VirD2"/>
</dbReference>
<proteinExistence type="predicted"/>
<keyword evidence="3" id="KW-0614">Plasmid</keyword>
<feature type="compositionally biased region" description="Low complexity" evidence="1">
    <location>
        <begin position="304"/>
        <end position="315"/>
    </location>
</feature>
<feature type="compositionally biased region" description="Basic and acidic residues" evidence="1">
    <location>
        <begin position="294"/>
        <end position="303"/>
    </location>
</feature>
<sequence length="334" mass="37388">MSATADSLFDDYWFVLARTGRARGPGADGPERLASSAMRQTLLNAVRRKPQVMVKITSFARSKEGLAAHLDYISRNGQNEVFDPAGDAFSGIGGHMGLSARDAIQHYGRELATGPIEEASTGKKKTGRPRKRVSMNLMLSMPAGTETGAFELAVRDFLNEQFQAHDRLFTFHDDRDHYHAHVVVGLQGADGRWLNPRKNDLLAWRETFAASLERQGIAAEATPAYSRGKGKDGYRRDLEELGRRGTRERPSPSPSYEAETEERAIRRRAEAWTRIADHYAAAGDQEAADAIRDYVADHYDYRPEPGAAQDQAQAPTPEPPTRRRKRPRDQDRER</sequence>
<reference evidence="3 4" key="1">
    <citation type="submission" date="2011-09" db="EMBL/GenBank/DDBJ databases">
        <title>Complete sequence of plasmid of Thioflavicoccus mobilis 8321.</title>
        <authorList>
            <consortium name="US DOE Joint Genome Institute"/>
            <person name="Lucas S."/>
            <person name="Han J."/>
            <person name="Lapidus A."/>
            <person name="Cheng J.-F."/>
            <person name="Goodwin L."/>
            <person name="Pitluck S."/>
            <person name="Peters L."/>
            <person name="Ovchinnikova G."/>
            <person name="Lu M."/>
            <person name="Detter J.C."/>
            <person name="Han C."/>
            <person name="Tapia R."/>
            <person name="Land M."/>
            <person name="Hauser L."/>
            <person name="Kyrpides N."/>
            <person name="Ivanova N."/>
            <person name="Pagani I."/>
            <person name="Vogl K."/>
            <person name="Liu Z."/>
            <person name="Imhoff J."/>
            <person name="Thiel V."/>
            <person name="Frigaard N.-U."/>
            <person name="Bryant D."/>
            <person name="Woyke T."/>
        </authorList>
    </citation>
    <scope>NUCLEOTIDE SEQUENCE [LARGE SCALE GENOMIC DNA]</scope>
    <source>
        <strain evidence="3 4">8321</strain>
        <plasmid evidence="4">Plasmid pTHIMO01</plasmid>
    </source>
</reference>
<feature type="region of interest" description="Disordered" evidence="1">
    <location>
        <begin position="223"/>
        <end position="262"/>
    </location>
</feature>
<evidence type="ECO:0000256" key="1">
    <source>
        <dbReference type="SAM" id="MobiDB-lite"/>
    </source>
</evidence>
<dbReference type="KEGG" id="tmb:Thimo_3723"/>
<dbReference type="Pfam" id="PF03432">
    <property type="entry name" value="Relaxase"/>
    <property type="match status" value="1"/>
</dbReference>
<dbReference type="EMBL" id="CP003052">
    <property type="protein sequence ID" value="AGA92375.1"/>
    <property type="molecule type" value="Genomic_DNA"/>
</dbReference>
<keyword evidence="4" id="KW-1185">Reference proteome</keyword>
<dbReference type="PATRIC" id="fig|765912.4.peg.3644"/>
<dbReference type="AlphaFoldDB" id="L0H3X5"/>
<dbReference type="Proteomes" id="UP000010816">
    <property type="component" value="Plasmid pTHIMO01"/>
</dbReference>
<evidence type="ECO:0000313" key="3">
    <source>
        <dbReference type="EMBL" id="AGA92375.1"/>
    </source>
</evidence>
<dbReference type="HOGENOM" id="CLU_055617_0_0_6"/>
<name>L0H3X5_9GAMM</name>
<feature type="compositionally biased region" description="Basic and acidic residues" evidence="1">
    <location>
        <begin position="229"/>
        <end position="250"/>
    </location>
</feature>
<evidence type="ECO:0000313" key="4">
    <source>
        <dbReference type="Proteomes" id="UP000010816"/>
    </source>
</evidence>
<dbReference type="RefSeq" id="WP_015282497.1">
    <property type="nucleotide sequence ID" value="NC_019941.1"/>
</dbReference>
<geneLocation type="plasmid" evidence="3 4">
    <name>pTHIMO01</name>
</geneLocation>
<protein>
    <recommendedName>
        <fullName evidence="2">MobA/VirD2-like nuclease domain-containing protein</fullName>
    </recommendedName>
</protein>
<gene>
    <name evidence="3" type="ORF">Thimo_3723</name>
</gene>
<organism evidence="3 4">
    <name type="scientific">Thioflavicoccus mobilis 8321</name>
    <dbReference type="NCBI Taxonomy" id="765912"/>
    <lineage>
        <taxon>Bacteria</taxon>
        <taxon>Pseudomonadati</taxon>
        <taxon>Pseudomonadota</taxon>
        <taxon>Gammaproteobacteria</taxon>
        <taxon>Chromatiales</taxon>
        <taxon>Chromatiaceae</taxon>
        <taxon>Thioflavicoccus</taxon>
    </lineage>
</organism>
<accession>L0H3X5</accession>